<dbReference type="InterPro" id="IPR018461">
    <property type="entry name" value="Na/H_Antiport_NhaC-like_C"/>
</dbReference>
<feature type="transmembrane region" description="Helical" evidence="6">
    <location>
        <begin position="453"/>
        <end position="475"/>
    </location>
</feature>
<protein>
    <submittedName>
        <fullName evidence="8">Permease</fullName>
    </submittedName>
</protein>
<comment type="subcellular location">
    <subcellularLocation>
        <location evidence="1">Cell membrane</location>
        <topology evidence="1">Multi-pass membrane protein</topology>
    </subcellularLocation>
</comment>
<comment type="caution">
    <text evidence="8">The sequence shown here is derived from an EMBL/GenBank/DDBJ whole genome shotgun (WGS) entry which is preliminary data.</text>
</comment>
<keyword evidence="5 6" id="KW-0472">Membrane</keyword>
<evidence type="ECO:0000256" key="3">
    <source>
        <dbReference type="ARBA" id="ARBA00022692"/>
    </source>
</evidence>
<keyword evidence="2" id="KW-1003">Cell membrane</keyword>
<proteinExistence type="predicted"/>
<keyword evidence="4 6" id="KW-1133">Transmembrane helix</keyword>
<dbReference type="Pfam" id="PF03553">
    <property type="entry name" value="Na_H_antiporter"/>
    <property type="match status" value="1"/>
</dbReference>
<sequence>MSQDQKSTTTSANAYQVEVAPGRRRLVNALAAAGLVVSIVAGLLTDGPTLWGLLPIVLYAVLCLLGMDIVVGTVVAVLSGVLIAGLSPIETGTLLGKSLADSVTAIGLIIVLGAGVGEVLRVTGVATTIVSGVMRVAGNRSKVAVVLGVMIACLILVASLGTLAGALAIAAPIVLPITARLGYTRAATASMIFIGGCAGLTIAPFAGSNVAIMTAADVNYLTYLGYGAGPLALLSLVVGPFVVAYIQRRTARTGDEYDLAELVSDDSATTARAPRAATATFLVVLLGSVVYATVTEAGTNFPLLALPVLGIVTGLAGRLSAKDIAEHMYRGGAKLISILLLFWLLAALFALIDQLAPFKVILDQLGPELATVSGFGVAIAIALLGWVGVPGATAAQVVLLDKVFGTLAASAGVGPGAWVVVLLFASKADTYGPFPNANMVGAMGLARSSDLKSMLITGWMMLVPACVMYAVILLVTT</sequence>
<feature type="transmembrane region" description="Helical" evidence="6">
    <location>
        <begin position="276"/>
        <end position="294"/>
    </location>
</feature>
<feature type="transmembrane region" description="Helical" evidence="6">
    <location>
        <begin position="98"/>
        <end position="123"/>
    </location>
</feature>
<dbReference type="AlphaFoldDB" id="A0A4R0JEB9"/>
<feature type="transmembrane region" description="Helical" evidence="6">
    <location>
        <begin position="56"/>
        <end position="86"/>
    </location>
</feature>
<evidence type="ECO:0000256" key="1">
    <source>
        <dbReference type="ARBA" id="ARBA00004651"/>
    </source>
</evidence>
<organism evidence="8 9">
    <name type="scientific">Kribbella capetownensis</name>
    <dbReference type="NCBI Taxonomy" id="1572659"/>
    <lineage>
        <taxon>Bacteria</taxon>
        <taxon>Bacillati</taxon>
        <taxon>Actinomycetota</taxon>
        <taxon>Actinomycetes</taxon>
        <taxon>Propionibacteriales</taxon>
        <taxon>Kribbellaceae</taxon>
        <taxon>Kribbella</taxon>
    </lineage>
</organism>
<evidence type="ECO:0000313" key="9">
    <source>
        <dbReference type="Proteomes" id="UP000293342"/>
    </source>
</evidence>
<dbReference type="EMBL" id="SJKD01000009">
    <property type="protein sequence ID" value="TCC44437.1"/>
    <property type="molecule type" value="Genomic_DNA"/>
</dbReference>
<accession>A0A4R0JEB9</accession>
<gene>
    <name evidence="8" type="ORF">E0H75_33185</name>
</gene>
<evidence type="ECO:0000256" key="4">
    <source>
        <dbReference type="ARBA" id="ARBA00022989"/>
    </source>
</evidence>
<dbReference type="GO" id="GO:0005886">
    <property type="term" value="C:plasma membrane"/>
    <property type="evidence" value="ECO:0007669"/>
    <property type="project" value="UniProtKB-SubCell"/>
</dbReference>
<evidence type="ECO:0000259" key="7">
    <source>
        <dbReference type="Pfam" id="PF03553"/>
    </source>
</evidence>
<reference evidence="8 9" key="1">
    <citation type="submission" date="2019-02" db="EMBL/GenBank/DDBJ databases">
        <title>Kribbella capetownensis sp. nov. and Kribbella speibonae sp. nov., isolated from soil.</title>
        <authorList>
            <person name="Curtis S.M."/>
            <person name="Norton I."/>
            <person name="Everest G.J."/>
            <person name="Meyers P.R."/>
        </authorList>
    </citation>
    <scope>NUCLEOTIDE SEQUENCE [LARGE SCALE GENOMIC DNA]</scope>
    <source>
        <strain evidence="8 9">YM53</strain>
    </source>
</reference>
<feature type="transmembrane region" description="Helical" evidence="6">
    <location>
        <begin position="404"/>
        <end position="425"/>
    </location>
</feature>
<feature type="domain" description="Na+/H+ antiporter NhaC-like C-terminal" evidence="7">
    <location>
        <begin position="45"/>
        <end position="224"/>
    </location>
</feature>
<feature type="transmembrane region" description="Helical" evidence="6">
    <location>
        <begin position="372"/>
        <end position="392"/>
    </location>
</feature>
<feature type="transmembrane region" description="Helical" evidence="6">
    <location>
        <begin position="300"/>
        <end position="321"/>
    </location>
</feature>
<feature type="transmembrane region" description="Helical" evidence="6">
    <location>
        <begin position="226"/>
        <end position="246"/>
    </location>
</feature>
<feature type="transmembrane region" description="Helical" evidence="6">
    <location>
        <begin position="143"/>
        <end position="175"/>
    </location>
</feature>
<feature type="transmembrane region" description="Helical" evidence="6">
    <location>
        <begin position="26"/>
        <end position="44"/>
    </location>
</feature>
<keyword evidence="3 6" id="KW-0812">Transmembrane</keyword>
<feature type="transmembrane region" description="Helical" evidence="6">
    <location>
        <begin position="187"/>
        <end position="206"/>
    </location>
</feature>
<evidence type="ECO:0000256" key="2">
    <source>
        <dbReference type="ARBA" id="ARBA00022475"/>
    </source>
</evidence>
<dbReference type="RefSeq" id="WP_131517677.1">
    <property type="nucleotide sequence ID" value="NZ_SJKD01000009.1"/>
</dbReference>
<evidence type="ECO:0000256" key="5">
    <source>
        <dbReference type="ARBA" id="ARBA00023136"/>
    </source>
</evidence>
<dbReference type="Proteomes" id="UP000293342">
    <property type="component" value="Unassembled WGS sequence"/>
</dbReference>
<feature type="transmembrane region" description="Helical" evidence="6">
    <location>
        <begin position="333"/>
        <end position="352"/>
    </location>
</feature>
<evidence type="ECO:0000256" key="6">
    <source>
        <dbReference type="SAM" id="Phobius"/>
    </source>
</evidence>
<dbReference type="OrthoDB" id="1837at2"/>
<evidence type="ECO:0000313" key="8">
    <source>
        <dbReference type="EMBL" id="TCC44437.1"/>
    </source>
</evidence>
<name>A0A4R0JEB9_9ACTN</name>
<keyword evidence="9" id="KW-1185">Reference proteome</keyword>